<dbReference type="EMBL" id="QSGO01000001">
    <property type="protein sequence ID" value="RHB38732.1"/>
    <property type="molecule type" value="Genomic_DNA"/>
</dbReference>
<evidence type="ECO:0000256" key="1">
    <source>
        <dbReference type="SAM" id="SignalP"/>
    </source>
</evidence>
<dbReference type="Proteomes" id="UP000284379">
    <property type="component" value="Unassembled WGS sequence"/>
</dbReference>
<feature type="signal peptide" evidence="1">
    <location>
        <begin position="1"/>
        <end position="19"/>
    </location>
</feature>
<feature type="chain" id="PRO_5019245922" evidence="1">
    <location>
        <begin position="20"/>
        <end position="302"/>
    </location>
</feature>
<accession>A0A413VYS5</accession>
<sequence>MWKILSASVVWLFPLFLSAQELDCKVTVNHAQVQGTNVQVFKTLETALTEFINERHWTQAQYEINERIRCSMNLTVKGYNENEGRWTCELIVQSTRPVYQSGYQSTVFTFKDNNVEFNYREFDPLELRDNLIDNNLTAVIAYYAYLMIGLDMDTMSPKGGTELFRAAENVVTAAQSLNEKGWKAFDDSRNRYAIVSDYLDEGMSPLRQMMYEYHRKGMDEMVTNATRARATITASLAGLKQARDTKPMSSLPVIFTEIKKDELVNIYGGKSPAAQNEREQVYQILSNINPSQNSVWDKIKSK</sequence>
<dbReference type="InterPro" id="IPR032274">
    <property type="entry name" value="DUF4835"/>
</dbReference>
<gene>
    <name evidence="2" type="ORF">DW888_00365</name>
</gene>
<name>A0A413VYS5_9BACE</name>
<dbReference type="Pfam" id="PF16119">
    <property type="entry name" value="DUF4835"/>
    <property type="match status" value="1"/>
</dbReference>
<organism evidence="2 3">
    <name type="scientific">Bacteroides nordii</name>
    <dbReference type="NCBI Taxonomy" id="291645"/>
    <lineage>
        <taxon>Bacteria</taxon>
        <taxon>Pseudomonadati</taxon>
        <taxon>Bacteroidota</taxon>
        <taxon>Bacteroidia</taxon>
        <taxon>Bacteroidales</taxon>
        <taxon>Bacteroidaceae</taxon>
        <taxon>Bacteroides</taxon>
    </lineage>
</organism>
<comment type="caution">
    <text evidence="2">The sequence shown here is derived from an EMBL/GenBank/DDBJ whole genome shotgun (WGS) entry which is preliminary data.</text>
</comment>
<protein>
    <submittedName>
        <fullName evidence="2">DUF4835 family protein</fullName>
    </submittedName>
</protein>
<dbReference type="RefSeq" id="WP_007486805.1">
    <property type="nucleotide sequence ID" value="NZ_BMBN01000071.1"/>
</dbReference>
<evidence type="ECO:0000313" key="2">
    <source>
        <dbReference type="EMBL" id="RHB38732.1"/>
    </source>
</evidence>
<dbReference type="GeneID" id="69502745"/>
<evidence type="ECO:0000313" key="3">
    <source>
        <dbReference type="Proteomes" id="UP000284379"/>
    </source>
</evidence>
<proteinExistence type="predicted"/>
<reference evidence="2 3" key="1">
    <citation type="submission" date="2018-08" db="EMBL/GenBank/DDBJ databases">
        <title>A genome reference for cultivated species of the human gut microbiota.</title>
        <authorList>
            <person name="Zou Y."/>
            <person name="Xue W."/>
            <person name="Luo G."/>
        </authorList>
    </citation>
    <scope>NUCLEOTIDE SEQUENCE [LARGE SCALE GENOMIC DNA]</scope>
    <source>
        <strain evidence="2 3">AM40-30BH</strain>
    </source>
</reference>
<keyword evidence="1" id="KW-0732">Signal</keyword>
<dbReference type="AlphaFoldDB" id="A0A413VYS5"/>